<evidence type="ECO:0000256" key="1">
    <source>
        <dbReference type="SAM" id="MobiDB-lite"/>
    </source>
</evidence>
<dbReference type="AlphaFoldDB" id="A0A5B1L4U5"/>
<dbReference type="Proteomes" id="UP000325003">
    <property type="component" value="Unassembled WGS sequence"/>
</dbReference>
<evidence type="ECO:0000256" key="2">
    <source>
        <dbReference type="SAM" id="SignalP"/>
    </source>
</evidence>
<evidence type="ECO:0008006" key="5">
    <source>
        <dbReference type="Google" id="ProtNLM"/>
    </source>
</evidence>
<sequence length="530" mass="58050">MRSRRLVAASAALLALVAAAPPRPALADDTSGMDPLQALLLLPGVIQGLTIDRADMLRCPELAGGTAGIPELGPRRERGPDEGNPLDAGDATDAPRSLPRQVHLRSTRESFNRRYQFAVARGTVWYRSNTEVTGIAEPWAALPIPDCFDGRIAGVAVDDDEVLAIDEDRWVYTMDGALGTPSDFNWTLRWGPPLWTGPGRKLPASATDWDWSVVSIREDGGYLDTAGNEQAIGLGKVSHMWMLSHGGRRMTYLDPWLPSDESYEMCAPERGRFRAVDLASSGSLVAVISEHGDVFTRFYDFDMAGADPLFYKYAYDDQAGVKNPKVQLPSFPWVEQPKVPGAVTGRISVHKVGPGLVHRILRIEGRHAGRTGYWQKDVAAAGWHFVATGDPLAGRPLDNPAADTSRRDLAASEDRRYSGSAGGAAVVVRDFNTYCSPAHVWVTLPTGERFTLTLHTTDTIRQARRARGLDDHRRRIEGALEIPDALRSGDPEVKAYVDALGDERFVSADIDATLDALRFVDQGWRLAHRP</sequence>
<reference evidence="3 4" key="1">
    <citation type="submission" date="2019-09" db="EMBL/GenBank/DDBJ databases">
        <title>Nocardioides panacisoli sp. nov., isolated from the soil of a ginseng field.</title>
        <authorList>
            <person name="Cho C."/>
        </authorList>
    </citation>
    <scope>NUCLEOTIDE SEQUENCE [LARGE SCALE GENOMIC DNA]</scope>
    <source>
        <strain evidence="3 4">BN130099</strain>
    </source>
</reference>
<gene>
    <name evidence="3" type="ORF">F0U44_20990</name>
</gene>
<evidence type="ECO:0000313" key="3">
    <source>
        <dbReference type="EMBL" id="KAA1415466.1"/>
    </source>
</evidence>
<dbReference type="EMBL" id="VUJV01000009">
    <property type="protein sequence ID" value="KAA1415466.1"/>
    <property type="molecule type" value="Genomic_DNA"/>
</dbReference>
<keyword evidence="2" id="KW-0732">Signal</keyword>
<feature type="signal peptide" evidence="2">
    <location>
        <begin position="1"/>
        <end position="27"/>
    </location>
</feature>
<protein>
    <recommendedName>
        <fullName evidence="5">Secreted protein</fullName>
    </recommendedName>
</protein>
<reference evidence="3 4" key="2">
    <citation type="submission" date="2019-09" db="EMBL/GenBank/DDBJ databases">
        <authorList>
            <person name="Jin C."/>
        </authorList>
    </citation>
    <scope>NUCLEOTIDE SEQUENCE [LARGE SCALE GENOMIC DNA]</scope>
    <source>
        <strain evidence="3 4">BN130099</strain>
    </source>
</reference>
<dbReference type="RefSeq" id="WP_149730340.1">
    <property type="nucleotide sequence ID" value="NZ_VUJV01000009.1"/>
</dbReference>
<feature type="chain" id="PRO_5023019825" description="Secreted protein" evidence="2">
    <location>
        <begin position="28"/>
        <end position="530"/>
    </location>
</feature>
<organism evidence="3 4">
    <name type="scientific">Nocardioides humilatus</name>
    <dbReference type="NCBI Taxonomy" id="2607660"/>
    <lineage>
        <taxon>Bacteria</taxon>
        <taxon>Bacillati</taxon>
        <taxon>Actinomycetota</taxon>
        <taxon>Actinomycetes</taxon>
        <taxon>Propionibacteriales</taxon>
        <taxon>Nocardioidaceae</taxon>
        <taxon>Nocardioides</taxon>
    </lineage>
</organism>
<name>A0A5B1L4U5_9ACTN</name>
<feature type="region of interest" description="Disordered" evidence="1">
    <location>
        <begin position="66"/>
        <end position="97"/>
    </location>
</feature>
<feature type="region of interest" description="Disordered" evidence="1">
    <location>
        <begin position="394"/>
        <end position="414"/>
    </location>
</feature>
<accession>A0A5B1L4U5</accession>
<proteinExistence type="predicted"/>
<keyword evidence="4" id="KW-1185">Reference proteome</keyword>
<comment type="caution">
    <text evidence="3">The sequence shown here is derived from an EMBL/GenBank/DDBJ whole genome shotgun (WGS) entry which is preliminary data.</text>
</comment>
<feature type="compositionally biased region" description="Basic and acidic residues" evidence="1">
    <location>
        <begin position="404"/>
        <end position="414"/>
    </location>
</feature>
<evidence type="ECO:0000313" key="4">
    <source>
        <dbReference type="Proteomes" id="UP000325003"/>
    </source>
</evidence>